<name>A0A0L0V584_9BASI</name>
<protein>
    <submittedName>
        <fullName evidence="1">Uncharacterized protein</fullName>
    </submittedName>
</protein>
<dbReference type="AlphaFoldDB" id="A0A0L0V584"/>
<dbReference type="Proteomes" id="UP000054564">
    <property type="component" value="Unassembled WGS sequence"/>
</dbReference>
<organism evidence="1 2">
    <name type="scientific">Puccinia striiformis f. sp. tritici PST-78</name>
    <dbReference type="NCBI Taxonomy" id="1165861"/>
    <lineage>
        <taxon>Eukaryota</taxon>
        <taxon>Fungi</taxon>
        <taxon>Dikarya</taxon>
        <taxon>Basidiomycota</taxon>
        <taxon>Pucciniomycotina</taxon>
        <taxon>Pucciniomycetes</taxon>
        <taxon>Pucciniales</taxon>
        <taxon>Pucciniaceae</taxon>
        <taxon>Puccinia</taxon>
    </lineage>
</organism>
<evidence type="ECO:0000313" key="1">
    <source>
        <dbReference type="EMBL" id="KNE94356.1"/>
    </source>
</evidence>
<dbReference type="EMBL" id="AJIL01000118">
    <property type="protein sequence ID" value="KNE94356.1"/>
    <property type="molecule type" value="Genomic_DNA"/>
</dbReference>
<evidence type="ECO:0000313" key="2">
    <source>
        <dbReference type="Proteomes" id="UP000054564"/>
    </source>
</evidence>
<comment type="caution">
    <text evidence="1">The sequence shown here is derived from an EMBL/GenBank/DDBJ whole genome shotgun (WGS) entry which is preliminary data.</text>
</comment>
<gene>
    <name evidence="1" type="ORF">PSTG_12258</name>
</gene>
<sequence>MNPLLLTLVVGQPDLMLGKKYIVCAEFSSFNKPFTASLVLAGGQRSRAYVVDNPHAENSRFSLNRPSHPYVVLAAGFSARECAKVLALPIFKFLAGRVHLRAPVADHNPYAETSRFSLNRPSLAGKARLQDDHELAFHSSVPFPRNSHQRTKLFEARGTISGVS</sequence>
<keyword evidence="2" id="KW-1185">Reference proteome</keyword>
<accession>A0A0L0V584</accession>
<reference evidence="2" key="1">
    <citation type="submission" date="2014-03" db="EMBL/GenBank/DDBJ databases">
        <title>The Genome Sequence of Puccinia striiformis f. sp. tritici PST-78.</title>
        <authorList>
            <consortium name="The Broad Institute Genome Sequencing Platform"/>
            <person name="Cuomo C."/>
            <person name="Hulbert S."/>
            <person name="Chen X."/>
            <person name="Walker B."/>
            <person name="Young S.K."/>
            <person name="Zeng Q."/>
            <person name="Gargeya S."/>
            <person name="Fitzgerald M."/>
            <person name="Haas B."/>
            <person name="Abouelleil A."/>
            <person name="Alvarado L."/>
            <person name="Arachchi H.M."/>
            <person name="Berlin A.M."/>
            <person name="Chapman S.B."/>
            <person name="Goldberg J."/>
            <person name="Griggs A."/>
            <person name="Gujja S."/>
            <person name="Hansen M."/>
            <person name="Howarth C."/>
            <person name="Imamovic A."/>
            <person name="Larimer J."/>
            <person name="McCowan C."/>
            <person name="Montmayeur A."/>
            <person name="Murphy C."/>
            <person name="Neiman D."/>
            <person name="Pearson M."/>
            <person name="Priest M."/>
            <person name="Roberts A."/>
            <person name="Saif S."/>
            <person name="Shea T."/>
            <person name="Sisk P."/>
            <person name="Sykes S."/>
            <person name="Wortman J."/>
            <person name="Nusbaum C."/>
            <person name="Birren B."/>
        </authorList>
    </citation>
    <scope>NUCLEOTIDE SEQUENCE [LARGE SCALE GENOMIC DNA]</scope>
    <source>
        <strain evidence="2">race PST-78</strain>
    </source>
</reference>
<proteinExistence type="predicted"/>